<keyword evidence="3" id="KW-0732">Signal</keyword>
<reference evidence="9 10" key="1">
    <citation type="submission" date="2020-08" db="EMBL/GenBank/DDBJ databases">
        <title>Plant Genome Project.</title>
        <authorList>
            <person name="Zhang R.-G."/>
        </authorList>
    </citation>
    <scope>NUCLEOTIDE SEQUENCE [LARGE SCALE GENOMIC DNA]</scope>
    <source>
        <tissue evidence="9">Rhizome</tissue>
    </source>
</reference>
<keyword evidence="7" id="KW-0812">Transmembrane</keyword>
<evidence type="ECO:0000256" key="4">
    <source>
        <dbReference type="ARBA" id="ARBA00022737"/>
    </source>
</evidence>
<dbReference type="PANTHER" id="PTHR48060:SF7">
    <property type="entry name" value="DNA DAMAGE-REPAIR_TOLERATION PROTEIN DRT100"/>
    <property type="match status" value="1"/>
</dbReference>
<dbReference type="SUPFAM" id="SSF52058">
    <property type="entry name" value="L domain-like"/>
    <property type="match status" value="1"/>
</dbReference>
<dbReference type="AlphaFoldDB" id="A0A8J5LCC9"/>
<organism evidence="9 10">
    <name type="scientific">Zingiber officinale</name>
    <name type="common">Ginger</name>
    <name type="synonym">Amomum zingiber</name>
    <dbReference type="NCBI Taxonomy" id="94328"/>
    <lineage>
        <taxon>Eukaryota</taxon>
        <taxon>Viridiplantae</taxon>
        <taxon>Streptophyta</taxon>
        <taxon>Embryophyta</taxon>
        <taxon>Tracheophyta</taxon>
        <taxon>Spermatophyta</taxon>
        <taxon>Magnoliopsida</taxon>
        <taxon>Liliopsida</taxon>
        <taxon>Zingiberales</taxon>
        <taxon>Zingiberaceae</taxon>
        <taxon>Zingiber</taxon>
    </lineage>
</organism>
<proteinExistence type="predicted"/>
<evidence type="ECO:0000256" key="1">
    <source>
        <dbReference type="ARBA" id="ARBA00004370"/>
    </source>
</evidence>
<dbReference type="FunFam" id="3.80.10.10:FF:000400">
    <property type="entry name" value="Nuclear pore complex protein NUP107"/>
    <property type="match status" value="1"/>
</dbReference>
<protein>
    <recommendedName>
        <fullName evidence="8">Leucine-rich repeat-containing N-terminal plant-type domain-containing protein</fullName>
    </recommendedName>
</protein>
<dbReference type="GO" id="GO:0016020">
    <property type="term" value="C:membrane"/>
    <property type="evidence" value="ECO:0007669"/>
    <property type="project" value="UniProtKB-SubCell"/>
</dbReference>
<dbReference type="Proteomes" id="UP000734854">
    <property type="component" value="Unassembled WGS sequence"/>
</dbReference>
<evidence type="ECO:0000313" key="10">
    <source>
        <dbReference type="Proteomes" id="UP000734854"/>
    </source>
</evidence>
<keyword evidence="5 7" id="KW-0472">Membrane</keyword>
<dbReference type="Gene3D" id="3.80.10.10">
    <property type="entry name" value="Ribonuclease Inhibitor"/>
    <property type="match status" value="2"/>
</dbReference>
<evidence type="ECO:0000256" key="6">
    <source>
        <dbReference type="ARBA" id="ARBA00023180"/>
    </source>
</evidence>
<dbReference type="InterPro" id="IPR053211">
    <property type="entry name" value="DNA_repair-toleration"/>
</dbReference>
<evidence type="ECO:0000256" key="2">
    <source>
        <dbReference type="ARBA" id="ARBA00022614"/>
    </source>
</evidence>
<dbReference type="FunFam" id="3.80.10.10:FF:000041">
    <property type="entry name" value="LRR receptor-like serine/threonine-protein kinase ERECTA"/>
    <property type="match status" value="1"/>
</dbReference>
<evidence type="ECO:0000313" key="9">
    <source>
        <dbReference type="EMBL" id="KAG6507907.1"/>
    </source>
</evidence>
<gene>
    <name evidence="9" type="ORF">ZIOFF_033260</name>
</gene>
<feature type="transmembrane region" description="Helical" evidence="7">
    <location>
        <begin position="21"/>
        <end position="40"/>
    </location>
</feature>
<keyword evidence="4" id="KW-0677">Repeat</keyword>
<dbReference type="InterPro" id="IPR001611">
    <property type="entry name" value="Leu-rich_rpt"/>
</dbReference>
<keyword evidence="2" id="KW-0433">Leucine-rich repeat</keyword>
<keyword evidence="7" id="KW-1133">Transmembrane helix</keyword>
<comment type="caution">
    <text evidence="9">The sequence shown here is derived from an EMBL/GenBank/DDBJ whole genome shotgun (WGS) entry which is preliminary data.</text>
</comment>
<dbReference type="InterPro" id="IPR013210">
    <property type="entry name" value="LRR_N_plant-typ"/>
</dbReference>
<evidence type="ECO:0000256" key="7">
    <source>
        <dbReference type="SAM" id="Phobius"/>
    </source>
</evidence>
<evidence type="ECO:0000259" key="8">
    <source>
        <dbReference type="Pfam" id="PF08263"/>
    </source>
</evidence>
<dbReference type="Pfam" id="PF08263">
    <property type="entry name" value="LRRNT_2"/>
    <property type="match status" value="1"/>
</dbReference>
<dbReference type="EMBL" id="JACMSC010000009">
    <property type="protein sequence ID" value="KAG6507907.1"/>
    <property type="molecule type" value="Genomic_DNA"/>
</dbReference>
<dbReference type="PANTHER" id="PTHR48060">
    <property type="entry name" value="DNA DAMAGE-REPAIR/TOLERATION PROTEIN DRT100"/>
    <property type="match status" value="1"/>
</dbReference>
<dbReference type="Pfam" id="PF13855">
    <property type="entry name" value="LRR_8"/>
    <property type="match status" value="1"/>
</dbReference>
<dbReference type="Pfam" id="PF00560">
    <property type="entry name" value="LRR_1"/>
    <property type="match status" value="3"/>
</dbReference>
<name>A0A8J5LCC9_ZINOF</name>
<accession>A0A8J5LCC9</accession>
<dbReference type="InterPro" id="IPR032675">
    <property type="entry name" value="LRR_dom_sf"/>
</dbReference>
<feature type="domain" description="Leucine-rich repeat-containing N-terminal plant-type" evidence="8">
    <location>
        <begin position="49"/>
        <end position="88"/>
    </location>
</feature>
<evidence type="ECO:0000256" key="3">
    <source>
        <dbReference type="ARBA" id="ARBA00022729"/>
    </source>
</evidence>
<evidence type="ECO:0000256" key="5">
    <source>
        <dbReference type="ARBA" id="ARBA00023136"/>
    </source>
</evidence>
<keyword evidence="10" id="KW-1185">Reference proteome</keyword>
<keyword evidence="6" id="KW-0325">Glycoprotein</keyword>
<comment type="subcellular location">
    <subcellularLocation>
        <location evidence="1">Membrane</location>
    </subcellularLocation>
</comment>
<sequence length="393" mass="42114">MLTDEAVAQPLLTSPRQSSMAAMWHSFSFIVVFIIVTPALRATAARCPASDRNALLAFRSSLSEPYLGIFSSWTGDDCCSMWYGVSCDPTTGRVADITLRGESEDPILARAGRTSGLMMGAISPEICRLERLTTLILADWKQITGSIPPCVTSLPFMRILDLVGNHISGPIPGDIGRLTRLTVLNVADNRISGSIPASITALTSLMHLDLSNNLISGPIPADFGRLRMLSRALLARNRLSGGIPESIGSMPRLADLDLASNHISGELPSNLGSIPVLSSLYLDSNQLTGPIPATLLASRGLGILNLSRNAIDGEIPDAFTTRSYYTAMDLSHNRLRGKVPRTLVTAAYVGHLDLSHNHLCGPIPVGSPFDHLEAASFVHNDCLCGWPLPVCKP</sequence>